<accession>A0A813LRD0</accession>
<protein>
    <submittedName>
        <fullName evidence="1">Uncharacterized protein</fullName>
    </submittedName>
</protein>
<name>A0A813LRD0_POLGL</name>
<dbReference type="GO" id="GO:0008146">
    <property type="term" value="F:sulfotransferase activity"/>
    <property type="evidence" value="ECO:0007669"/>
    <property type="project" value="InterPro"/>
</dbReference>
<dbReference type="AlphaFoldDB" id="A0A813LRD0"/>
<sequence>MRPTEKRGQMIPFSYAVAWINGMDRDAINNLDGHFQPQSEHCELSKRIREYNMVIRMTRDSLAVDAVCLLEQAGLSRLNTMGDDGNNTPFWRRPEVQAFHPGKDNEEYLKKFYTKQAAEDLLKVFAADYQTFNIPRPAWIDKATGEFFNDAGSVRCEPRAAAKRAVTLLESGSGGLQQLAEMEDDEDGIAVHAKRAGYAL</sequence>
<organism evidence="1 2">
    <name type="scientific">Polarella glacialis</name>
    <name type="common">Dinoflagellate</name>
    <dbReference type="NCBI Taxonomy" id="89957"/>
    <lineage>
        <taxon>Eukaryota</taxon>
        <taxon>Sar</taxon>
        <taxon>Alveolata</taxon>
        <taxon>Dinophyceae</taxon>
        <taxon>Suessiales</taxon>
        <taxon>Suessiaceae</taxon>
        <taxon>Polarella</taxon>
    </lineage>
</organism>
<gene>
    <name evidence="1" type="ORF">PGLA2088_LOCUS47876</name>
</gene>
<dbReference type="GO" id="GO:0016020">
    <property type="term" value="C:membrane"/>
    <property type="evidence" value="ECO:0007669"/>
    <property type="project" value="InterPro"/>
</dbReference>
<dbReference type="Pfam" id="PF03567">
    <property type="entry name" value="Sulfotransfer_2"/>
    <property type="match status" value="1"/>
</dbReference>
<evidence type="ECO:0000313" key="1">
    <source>
        <dbReference type="EMBL" id="CAE8735516.1"/>
    </source>
</evidence>
<evidence type="ECO:0000313" key="2">
    <source>
        <dbReference type="Proteomes" id="UP000626109"/>
    </source>
</evidence>
<dbReference type="InterPro" id="IPR005331">
    <property type="entry name" value="Sulfotransferase"/>
</dbReference>
<comment type="caution">
    <text evidence="1">The sequence shown here is derived from an EMBL/GenBank/DDBJ whole genome shotgun (WGS) entry which is preliminary data.</text>
</comment>
<proteinExistence type="predicted"/>
<reference evidence="1" key="1">
    <citation type="submission" date="2021-02" db="EMBL/GenBank/DDBJ databases">
        <authorList>
            <person name="Dougan E. K."/>
            <person name="Rhodes N."/>
            <person name="Thang M."/>
            <person name="Chan C."/>
        </authorList>
    </citation>
    <scope>NUCLEOTIDE SEQUENCE</scope>
</reference>
<dbReference type="Proteomes" id="UP000626109">
    <property type="component" value="Unassembled WGS sequence"/>
</dbReference>
<dbReference type="EMBL" id="CAJNNW010036554">
    <property type="protein sequence ID" value="CAE8735516.1"/>
    <property type="molecule type" value="Genomic_DNA"/>
</dbReference>